<keyword evidence="2" id="KW-1185">Reference proteome</keyword>
<evidence type="ECO:0000313" key="1">
    <source>
        <dbReference type="EMBL" id="MCI25269.1"/>
    </source>
</evidence>
<protein>
    <submittedName>
        <fullName evidence="1">Uncharacterized protein</fullName>
    </submittedName>
</protein>
<name>A0A392QMU5_9FABA</name>
<feature type="non-terminal residue" evidence="1">
    <location>
        <position position="1"/>
    </location>
</feature>
<dbReference type="AlphaFoldDB" id="A0A392QMU5"/>
<dbReference type="Proteomes" id="UP000265520">
    <property type="component" value="Unassembled WGS sequence"/>
</dbReference>
<organism evidence="1 2">
    <name type="scientific">Trifolium medium</name>
    <dbReference type="NCBI Taxonomy" id="97028"/>
    <lineage>
        <taxon>Eukaryota</taxon>
        <taxon>Viridiplantae</taxon>
        <taxon>Streptophyta</taxon>
        <taxon>Embryophyta</taxon>
        <taxon>Tracheophyta</taxon>
        <taxon>Spermatophyta</taxon>
        <taxon>Magnoliopsida</taxon>
        <taxon>eudicotyledons</taxon>
        <taxon>Gunneridae</taxon>
        <taxon>Pentapetalae</taxon>
        <taxon>rosids</taxon>
        <taxon>fabids</taxon>
        <taxon>Fabales</taxon>
        <taxon>Fabaceae</taxon>
        <taxon>Papilionoideae</taxon>
        <taxon>50 kb inversion clade</taxon>
        <taxon>NPAAA clade</taxon>
        <taxon>Hologalegina</taxon>
        <taxon>IRL clade</taxon>
        <taxon>Trifolieae</taxon>
        <taxon>Trifolium</taxon>
    </lineage>
</organism>
<comment type="caution">
    <text evidence="1">The sequence shown here is derived from an EMBL/GenBank/DDBJ whole genome shotgun (WGS) entry which is preliminary data.</text>
</comment>
<accession>A0A392QMU5</accession>
<evidence type="ECO:0000313" key="2">
    <source>
        <dbReference type="Proteomes" id="UP000265520"/>
    </source>
</evidence>
<dbReference type="EMBL" id="LXQA010146251">
    <property type="protein sequence ID" value="MCI25269.1"/>
    <property type="molecule type" value="Genomic_DNA"/>
</dbReference>
<reference evidence="1 2" key="1">
    <citation type="journal article" date="2018" name="Front. Plant Sci.">
        <title>Red Clover (Trifolium pratense) and Zigzag Clover (T. medium) - A Picture of Genomic Similarities and Differences.</title>
        <authorList>
            <person name="Dluhosova J."/>
            <person name="Istvanek J."/>
            <person name="Nedelnik J."/>
            <person name="Repkova J."/>
        </authorList>
    </citation>
    <scope>NUCLEOTIDE SEQUENCE [LARGE SCALE GENOMIC DNA]</scope>
    <source>
        <strain evidence="2">cv. 10/8</strain>
        <tissue evidence="1">Leaf</tissue>
    </source>
</reference>
<proteinExistence type="predicted"/>
<sequence length="54" mass="5501">DAGCHDGGKAVSAGFCIRNSDEGFVTATTSWKTCRISTVKGGGSSSPRNHAICV</sequence>